<reference evidence="3" key="1">
    <citation type="submission" date="2016-11" db="UniProtKB">
        <authorList>
            <consortium name="WormBaseParasite"/>
        </authorList>
    </citation>
    <scope>IDENTIFICATION</scope>
</reference>
<name>A0A1I7Y5Q9_9BILA</name>
<dbReference type="WBParaSite" id="L893_g129.t1">
    <property type="protein sequence ID" value="L893_g129.t1"/>
    <property type="gene ID" value="L893_g129"/>
</dbReference>
<accession>A0A1I7Y5Q9</accession>
<organism evidence="2 3">
    <name type="scientific">Steinernema glaseri</name>
    <dbReference type="NCBI Taxonomy" id="37863"/>
    <lineage>
        <taxon>Eukaryota</taxon>
        <taxon>Metazoa</taxon>
        <taxon>Ecdysozoa</taxon>
        <taxon>Nematoda</taxon>
        <taxon>Chromadorea</taxon>
        <taxon>Rhabditida</taxon>
        <taxon>Tylenchina</taxon>
        <taxon>Panagrolaimomorpha</taxon>
        <taxon>Strongyloidoidea</taxon>
        <taxon>Steinernematidae</taxon>
        <taxon>Steinernema</taxon>
    </lineage>
</organism>
<evidence type="ECO:0000313" key="2">
    <source>
        <dbReference type="Proteomes" id="UP000095287"/>
    </source>
</evidence>
<sequence>MNHYITTNTASHQSDEFLKRCRDIKNTLTDILESQKVLRRKMMYYGSRTAAPPTVTRPARERTLSPEILSGDEEEELNSVGSEEGEVSSSDFDEENGDEEKEGASYDEDETDEEEMTEAVSSHESTTTVTALSNPAAVEGRRNSERLSVWKCEVCKKQIRGDWCCRRSHIATHEKITFFCPVAECPTSTTHFNWRDHLKREHNTTRDMLPSSEKAVLQAQLDQFNEAAMNYEMKYFPPTSFICFSETAGKDGVKPFCKECGARCTQLQNRRDHVAIELKLKMDCPVRGCPYEGRYGAFLHHLTTKHGKQIQDLSSGQRERFKNARQKLYKKVDTEMHKFFSQ</sequence>
<dbReference type="Proteomes" id="UP000095287">
    <property type="component" value="Unplaced"/>
</dbReference>
<protein>
    <submittedName>
        <fullName evidence="3">C2H2-type domain-containing protein</fullName>
    </submittedName>
</protein>
<keyword evidence="2" id="KW-1185">Reference proteome</keyword>
<evidence type="ECO:0000256" key="1">
    <source>
        <dbReference type="SAM" id="MobiDB-lite"/>
    </source>
</evidence>
<dbReference type="AlphaFoldDB" id="A0A1I7Y5Q9"/>
<feature type="compositionally biased region" description="Polar residues" evidence="1">
    <location>
        <begin position="119"/>
        <end position="133"/>
    </location>
</feature>
<evidence type="ECO:0000313" key="3">
    <source>
        <dbReference type="WBParaSite" id="L893_g129.t1"/>
    </source>
</evidence>
<feature type="region of interest" description="Disordered" evidence="1">
    <location>
        <begin position="49"/>
        <end position="137"/>
    </location>
</feature>
<proteinExistence type="predicted"/>
<feature type="compositionally biased region" description="Acidic residues" evidence="1">
    <location>
        <begin position="70"/>
        <end position="117"/>
    </location>
</feature>